<reference evidence="8 9" key="1">
    <citation type="submission" date="2018-03" db="EMBL/GenBank/DDBJ databases">
        <title>Comparative analysis of microorganisms from saline springs in Andes Mountain Range, Colombia.</title>
        <authorList>
            <person name="Rubin E."/>
        </authorList>
    </citation>
    <scope>NUCLEOTIDE SEQUENCE [LARGE SCALE GENOMIC DNA]</scope>
    <source>
        <strain evidence="8 9">CG 23</strain>
    </source>
</reference>
<evidence type="ECO:0000256" key="4">
    <source>
        <dbReference type="ARBA" id="ARBA00049872"/>
    </source>
</evidence>
<evidence type="ECO:0000256" key="6">
    <source>
        <dbReference type="SAM" id="MobiDB-lite"/>
    </source>
</evidence>
<dbReference type="SUPFAM" id="SSF54373">
    <property type="entry name" value="FAD-linked reductases, C-terminal domain"/>
    <property type="match status" value="1"/>
</dbReference>
<evidence type="ECO:0000259" key="7">
    <source>
        <dbReference type="Pfam" id="PF01266"/>
    </source>
</evidence>
<evidence type="ECO:0000313" key="9">
    <source>
        <dbReference type="Proteomes" id="UP000239895"/>
    </source>
</evidence>
<dbReference type="InterPro" id="IPR012727">
    <property type="entry name" value="Gly_oxidase_ThiO"/>
</dbReference>
<evidence type="ECO:0000256" key="1">
    <source>
        <dbReference type="ARBA" id="ARBA00004948"/>
    </source>
</evidence>
<keyword evidence="2" id="KW-0784">Thiamine biosynthesis</keyword>
<proteinExistence type="predicted"/>
<dbReference type="Gene3D" id="3.50.50.60">
    <property type="entry name" value="FAD/NAD(P)-binding domain"/>
    <property type="match status" value="1"/>
</dbReference>
<evidence type="ECO:0000256" key="5">
    <source>
        <dbReference type="ARBA" id="ARBA00050018"/>
    </source>
</evidence>
<feature type="domain" description="FAD dependent oxidoreductase" evidence="7">
    <location>
        <begin position="9"/>
        <end position="364"/>
    </location>
</feature>
<feature type="compositionally biased region" description="Pro residues" evidence="6">
    <location>
        <begin position="394"/>
        <end position="404"/>
    </location>
</feature>
<dbReference type="EC" id="1.4.3.19" evidence="5"/>
<evidence type="ECO:0000256" key="2">
    <source>
        <dbReference type="ARBA" id="ARBA00022977"/>
    </source>
</evidence>
<protein>
    <recommendedName>
        <fullName evidence="5">glycine oxidase</fullName>
        <ecNumber evidence="5">1.4.3.19</ecNumber>
    </recommendedName>
</protein>
<dbReference type="NCBIfam" id="TIGR02352">
    <property type="entry name" value="thiamin_ThiO"/>
    <property type="match status" value="1"/>
</dbReference>
<dbReference type="Gene3D" id="3.30.9.10">
    <property type="entry name" value="D-Amino Acid Oxidase, subunit A, domain 2"/>
    <property type="match status" value="1"/>
</dbReference>
<dbReference type="EMBL" id="PVTX01000005">
    <property type="protein sequence ID" value="PRZ06975.1"/>
    <property type="molecule type" value="Genomic_DNA"/>
</dbReference>
<dbReference type="InterPro" id="IPR036188">
    <property type="entry name" value="FAD/NAD-bd_sf"/>
</dbReference>
<keyword evidence="3" id="KW-0560">Oxidoreductase</keyword>
<dbReference type="RefSeq" id="WP_165799977.1">
    <property type="nucleotide sequence ID" value="NZ_PVTX01000005.1"/>
</dbReference>
<dbReference type="PANTHER" id="PTHR13847">
    <property type="entry name" value="SARCOSINE DEHYDROGENASE-RELATED"/>
    <property type="match status" value="1"/>
</dbReference>
<evidence type="ECO:0000313" key="8">
    <source>
        <dbReference type="EMBL" id="PRZ06975.1"/>
    </source>
</evidence>
<comment type="catalytic activity">
    <reaction evidence="4">
        <text>glycine + O2 + H2O = glyoxylate + H2O2 + NH4(+)</text>
        <dbReference type="Rhea" id="RHEA:11532"/>
        <dbReference type="ChEBI" id="CHEBI:15377"/>
        <dbReference type="ChEBI" id="CHEBI:15379"/>
        <dbReference type="ChEBI" id="CHEBI:16240"/>
        <dbReference type="ChEBI" id="CHEBI:28938"/>
        <dbReference type="ChEBI" id="CHEBI:36655"/>
        <dbReference type="ChEBI" id="CHEBI:57305"/>
        <dbReference type="EC" id="1.4.3.19"/>
    </reaction>
</comment>
<name>A0ABX5EGP1_9MICO</name>
<feature type="region of interest" description="Disordered" evidence="6">
    <location>
        <begin position="382"/>
        <end position="404"/>
    </location>
</feature>
<dbReference type="Proteomes" id="UP000239895">
    <property type="component" value="Unassembled WGS sequence"/>
</dbReference>
<sequence length="404" mass="41369">MRTSGTSPDVVVVGAGIVGAAVAWRAVGAGLTVTLLDPRPGDGATHAAAGMLAPVSESWFGESALARLGMAGLAAWPRFAADLRRATGLDTGLREAGTLVAAYDADDVAHLRRWLALHAELGLEPTELTGTSARRREPLLGHRVAGAAWVPGDHVADPRATCAALDVALHAHPGAAVVRHAAVRLERDRGTVVGVHDDAGTLHRAGAVVLAAGWRSAGLADVPVRPVRGQTLRLDAPPGTAPEHVVRGRVQGRPVYVVPRPLGTGSGPGTTPEHREVVIGATSEEGPDDRRPSAGGVFALLRDARALVPALDEAAFVEATLRARPATPDNLPLVGPSATPGLHLATGHHRGGVLLAPLTADAVVAGLTGAALPAALADAAPDRFAPSSKEPETWPRPCPPRTPS</sequence>
<gene>
    <name evidence="8" type="ORF">BCL65_105115</name>
</gene>
<dbReference type="Pfam" id="PF01266">
    <property type="entry name" value="DAO"/>
    <property type="match status" value="1"/>
</dbReference>
<comment type="pathway">
    <text evidence="1">Cofactor biosynthesis; thiamine diphosphate biosynthesis.</text>
</comment>
<dbReference type="SUPFAM" id="SSF51905">
    <property type="entry name" value="FAD/NAD(P)-binding domain"/>
    <property type="match status" value="1"/>
</dbReference>
<accession>A0ABX5EGP1</accession>
<evidence type="ECO:0000256" key="3">
    <source>
        <dbReference type="ARBA" id="ARBA00023002"/>
    </source>
</evidence>
<keyword evidence="9" id="KW-1185">Reference proteome</keyword>
<organism evidence="8 9">
    <name type="scientific">Isoptericola halotolerans</name>
    <dbReference type="NCBI Taxonomy" id="300560"/>
    <lineage>
        <taxon>Bacteria</taxon>
        <taxon>Bacillati</taxon>
        <taxon>Actinomycetota</taxon>
        <taxon>Actinomycetes</taxon>
        <taxon>Micrococcales</taxon>
        <taxon>Promicromonosporaceae</taxon>
        <taxon>Isoptericola</taxon>
    </lineage>
</organism>
<dbReference type="PANTHER" id="PTHR13847:SF289">
    <property type="entry name" value="GLYCINE OXIDASE"/>
    <property type="match status" value="1"/>
</dbReference>
<dbReference type="InterPro" id="IPR006076">
    <property type="entry name" value="FAD-dep_OxRdtase"/>
</dbReference>
<comment type="caution">
    <text evidence="8">The sequence shown here is derived from an EMBL/GenBank/DDBJ whole genome shotgun (WGS) entry which is preliminary data.</text>
</comment>